<protein>
    <submittedName>
        <fullName evidence="1">Uncharacterized protein</fullName>
    </submittedName>
</protein>
<dbReference type="EMBL" id="SMOL01000753">
    <property type="protein sequence ID" value="KAB2600221.1"/>
    <property type="molecule type" value="Genomic_DNA"/>
</dbReference>
<dbReference type="Proteomes" id="UP000327157">
    <property type="component" value="Chromosome 13"/>
</dbReference>
<accession>A0A5N5FEE3</accession>
<gene>
    <name evidence="1" type="ORF">D8674_010492</name>
</gene>
<evidence type="ECO:0000313" key="1">
    <source>
        <dbReference type="EMBL" id="KAB2600221.1"/>
    </source>
</evidence>
<reference evidence="1 2" key="3">
    <citation type="submission" date="2019-11" db="EMBL/GenBank/DDBJ databases">
        <title>A de novo genome assembly of a pear dwarfing rootstock.</title>
        <authorList>
            <person name="Wang F."/>
            <person name="Wang J."/>
            <person name="Li S."/>
            <person name="Zhang Y."/>
            <person name="Fang M."/>
            <person name="Ma L."/>
            <person name="Zhao Y."/>
            <person name="Jiang S."/>
        </authorList>
    </citation>
    <scope>NUCLEOTIDE SEQUENCE [LARGE SCALE GENOMIC DNA]</scope>
    <source>
        <strain evidence="1">S2</strain>
        <tissue evidence="1">Leaf</tissue>
    </source>
</reference>
<evidence type="ECO:0000313" key="2">
    <source>
        <dbReference type="Proteomes" id="UP000327157"/>
    </source>
</evidence>
<reference evidence="2" key="2">
    <citation type="submission" date="2019-10" db="EMBL/GenBank/DDBJ databases">
        <title>A de novo genome assembly of a pear dwarfing rootstock.</title>
        <authorList>
            <person name="Wang F."/>
            <person name="Wang J."/>
            <person name="Li S."/>
            <person name="Zhang Y."/>
            <person name="Fang M."/>
            <person name="Ma L."/>
            <person name="Zhao Y."/>
            <person name="Jiang S."/>
        </authorList>
    </citation>
    <scope>NUCLEOTIDE SEQUENCE [LARGE SCALE GENOMIC DNA]</scope>
</reference>
<organism evidence="1 2">
    <name type="scientific">Pyrus ussuriensis x Pyrus communis</name>
    <dbReference type="NCBI Taxonomy" id="2448454"/>
    <lineage>
        <taxon>Eukaryota</taxon>
        <taxon>Viridiplantae</taxon>
        <taxon>Streptophyta</taxon>
        <taxon>Embryophyta</taxon>
        <taxon>Tracheophyta</taxon>
        <taxon>Spermatophyta</taxon>
        <taxon>Magnoliopsida</taxon>
        <taxon>eudicotyledons</taxon>
        <taxon>Gunneridae</taxon>
        <taxon>Pentapetalae</taxon>
        <taxon>rosids</taxon>
        <taxon>fabids</taxon>
        <taxon>Rosales</taxon>
        <taxon>Rosaceae</taxon>
        <taxon>Amygdaloideae</taxon>
        <taxon>Maleae</taxon>
        <taxon>Pyrus</taxon>
    </lineage>
</organism>
<name>A0A5N5FEE3_9ROSA</name>
<keyword evidence="2" id="KW-1185">Reference proteome</keyword>
<comment type="caution">
    <text evidence="1">The sequence shown here is derived from an EMBL/GenBank/DDBJ whole genome shotgun (WGS) entry which is preliminary data.</text>
</comment>
<dbReference type="AlphaFoldDB" id="A0A5N5FEE3"/>
<proteinExistence type="predicted"/>
<sequence>MNSLLRVLKFVMDPNRSPAYHFMAFPSSVAGNILHIKESRWLYEAIVFQYDIMWLEGLESLLKYLTLGCMNCSGGASQAKTLKRGSSS</sequence>
<reference evidence="1 2" key="1">
    <citation type="submission" date="2019-09" db="EMBL/GenBank/DDBJ databases">
        <authorList>
            <person name="Ou C."/>
        </authorList>
    </citation>
    <scope>NUCLEOTIDE SEQUENCE [LARGE SCALE GENOMIC DNA]</scope>
    <source>
        <strain evidence="1">S2</strain>
        <tissue evidence="1">Leaf</tissue>
    </source>
</reference>